<protein>
    <submittedName>
        <fullName evidence="7">Transcriptional regulator, AraC family</fullName>
    </submittedName>
</protein>
<dbReference type="Pfam" id="PF12833">
    <property type="entry name" value="HTH_18"/>
    <property type="match status" value="1"/>
</dbReference>
<dbReference type="Gene3D" id="1.10.10.60">
    <property type="entry name" value="Homeodomain-like"/>
    <property type="match status" value="2"/>
</dbReference>
<dbReference type="PRINTS" id="PR00032">
    <property type="entry name" value="HTHARAC"/>
</dbReference>
<gene>
    <name evidence="7" type="ORF">D777_00157</name>
</gene>
<comment type="caution">
    <text evidence="7">The sequence shown here is derived from an EMBL/GenBank/DDBJ whole genome shotgun (WGS) entry which is preliminary data.</text>
</comment>
<dbReference type="Proteomes" id="UP000035057">
    <property type="component" value="Unassembled WGS sequence"/>
</dbReference>
<dbReference type="InterPro" id="IPR050204">
    <property type="entry name" value="AraC_XylS_family_regulators"/>
</dbReference>
<evidence type="ECO:0000313" key="8">
    <source>
        <dbReference type="Proteomes" id="UP000035057"/>
    </source>
</evidence>
<dbReference type="GO" id="GO:0003700">
    <property type="term" value="F:DNA-binding transcription factor activity"/>
    <property type="evidence" value="ECO:0007669"/>
    <property type="project" value="InterPro"/>
</dbReference>
<sequence length="294" mass="33382">MANSQQQPRDIVTALTSAGAAPRRVVELNDGRAMAHWRNEYGQANYERPRHHALSIYTQGGETTTRQVNGKTVSHGFPGAVCLFPAGSQSQWNINGPFEFLHFYFTDQDLQHCMESTWDRDPSCLRLEEQYQVEDGILAQAGQLLTMSDWNSVNQPQAMDHLAHWLILQLASRYGATTLPEPDVQGQFSRRQQQALVHRIDEALGQNLDLATMAGWLSLSPYHFARLFRASFGLAPYQYVQEQRLLRARRLLRHPAAKITAVALECGFGDHSQFSRAFRKRFGVSPSQYRTHGR</sequence>
<dbReference type="AlphaFoldDB" id="A0A072N635"/>
<evidence type="ECO:0000256" key="3">
    <source>
        <dbReference type="ARBA" id="ARBA00023159"/>
    </source>
</evidence>
<dbReference type="GO" id="GO:0009893">
    <property type="term" value="P:positive regulation of metabolic process"/>
    <property type="evidence" value="ECO:0007669"/>
    <property type="project" value="UniProtKB-ARBA"/>
</dbReference>
<evidence type="ECO:0000259" key="6">
    <source>
        <dbReference type="PROSITE" id="PS01124"/>
    </source>
</evidence>
<evidence type="ECO:0000256" key="2">
    <source>
        <dbReference type="ARBA" id="ARBA00023125"/>
    </source>
</evidence>
<dbReference type="OrthoDB" id="5622169at2"/>
<evidence type="ECO:0000256" key="1">
    <source>
        <dbReference type="ARBA" id="ARBA00023015"/>
    </source>
</evidence>
<accession>A0A072N635</accession>
<evidence type="ECO:0000256" key="5">
    <source>
        <dbReference type="ARBA" id="ARBA00037345"/>
    </source>
</evidence>
<keyword evidence="8" id="KW-1185">Reference proteome</keyword>
<dbReference type="InterPro" id="IPR018060">
    <property type="entry name" value="HTH_AraC"/>
</dbReference>
<dbReference type="PANTHER" id="PTHR46796">
    <property type="entry name" value="HTH-TYPE TRANSCRIPTIONAL ACTIVATOR RHAS-RELATED"/>
    <property type="match status" value="1"/>
</dbReference>
<proteinExistence type="predicted"/>
<reference evidence="7 8" key="1">
    <citation type="submission" date="2012-12" db="EMBL/GenBank/DDBJ databases">
        <title>Genome assembly of Marinobacter sp. AK21.</title>
        <authorList>
            <person name="Khatri I."/>
            <person name="Kumar R."/>
            <person name="Vaidya B."/>
            <person name="Subramanian S."/>
            <person name="Pinnaka A."/>
        </authorList>
    </citation>
    <scope>NUCLEOTIDE SEQUENCE [LARGE SCALE GENOMIC DNA]</scope>
    <source>
        <strain evidence="7 8">AK21</strain>
    </source>
</reference>
<dbReference type="InterPro" id="IPR018062">
    <property type="entry name" value="HTH_AraC-typ_CS"/>
</dbReference>
<dbReference type="EMBL" id="ANIE01000001">
    <property type="protein sequence ID" value="KEF33149.1"/>
    <property type="molecule type" value="Genomic_DNA"/>
</dbReference>
<dbReference type="PROSITE" id="PS01124">
    <property type="entry name" value="HTH_ARAC_FAMILY_2"/>
    <property type="match status" value="1"/>
</dbReference>
<organism evidence="7 8">
    <name type="scientific">Marinobacter nitratireducens</name>
    <dbReference type="NCBI Taxonomy" id="1137280"/>
    <lineage>
        <taxon>Bacteria</taxon>
        <taxon>Pseudomonadati</taxon>
        <taxon>Pseudomonadota</taxon>
        <taxon>Gammaproteobacteria</taxon>
        <taxon>Pseudomonadales</taxon>
        <taxon>Marinobacteraceae</taxon>
        <taxon>Marinobacter</taxon>
    </lineage>
</organism>
<keyword evidence="3" id="KW-0010">Activator</keyword>
<comment type="function">
    <text evidence="5">Regulatory protein of the TOL plasmid xyl operons. XylS activates the xylXYZLTEGFJQKIH operon required for the degradation of toluene, m-xylene and p-xylene.</text>
</comment>
<name>A0A072N635_9GAMM</name>
<dbReference type="RefSeq" id="WP_036127661.1">
    <property type="nucleotide sequence ID" value="NZ_ANIE01000001.1"/>
</dbReference>
<evidence type="ECO:0000313" key="7">
    <source>
        <dbReference type="EMBL" id="KEF33149.1"/>
    </source>
</evidence>
<dbReference type="PROSITE" id="PS00041">
    <property type="entry name" value="HTH_ARAC_FAMILY_1"/>
    <property type="match status" value="1"/>
</dbReference>
<dbReference type="SUPFAM" id="SSF46689">
    <property type="entry name" value="Homeodomain-like"/>
    <property type="match status" value="2"/>
</dbReference>
<dbReference type="InterPro" id="IPR009057">
    <property type="entry name" value="Homeodomain-like_sf"/>
</dbReference>
<evidence type="ECO:0000256" key="4">
    <source>
        <dbReference type="ARBA" id="ARBA00023163"/>
    </source>
</evidence>
<keyword evidence="2" id="KW-0238">DNA-binding</keyword>
<feature type="domain" description="HTH araC/xylS-type" evidence="6">
    <location>
        <begin position="194"/>
        <end position="292"/>
    </location>
</feature>
<keyword evidence="4" id="KW-0804">Transcription</keyword>
<dbReference type="PATRIC" id="fig|1137280.3.peg.153"/>
<dbReference type="GO" id="GO:0043565">
    <property type="term" value="F:sequence-specific DNA binding"/>
    <property type="evidence" value="ECO:0007669"/>
    <property type="project" value="InterPro"/>
</dbReference>
<dbReference type="InterPro" id="IPR020449">
    <property type="entry name" value="Tscrpt_reg_AraC-type_HTH"/>
</dbReference>
<dbReference type="SMART" id="SM00342">
    <property type="entry name" value="HTH_ARAC"/>
    <property type="match status" value="1"/>
</dbReference>
<dbReference type="STRING" id="1137280.D777_00157"/>
<dbReference type="PANTHER" id="PTHR46796:SF6">
    <property type="entry name" value="ARAC SUBFAMILY"/>
    <property type="match status" value="1"/>
</dbReference>
<keyword evidence="1" id="KW-0805">Transcription regulation</keyword>